<evidence type="ECO:0000256" key="1">
    <source>
        <dbReference type="ARBA" id="ARBA00001917"/>
    </source>
</evidence>
<evidence type="ECO:0000256" key="13">
    <source>
        <dbReference type="PIRSR" id="PIRSR006621-2"/>
    </source>
</evidence>
<evidence type="ECO:0000256" key="2">
    <source>
        <dbReference type="ARBA" id="ARBA00022555"/>
    </source>
</evidence>
<feature type="site" description="Interacts with tRNA; defines subfamily-specific binding signature" evidence="10">
    <location>
        <position position="323"/>
    </location>
</feature>
<keyword evidence="2 10" id="KW-0820">tRNA-binding</keyword>
<feature type="site" description="Interacts with tRNA" evidence="10">
    <location>
        <position position="207"/>
    </location>
</feature>
<evidence type="ECO:0000256" key="6">
    <source>
        <dbReference type="ARBA" id="ARBA00022857"/>
    </source>
</evidence>
<dbReference type="GO" id="GO:0000049">
    <property type="term" value="F:tRNA binding"/>
    <property type="evidence" value="ECO:0007669"/>
    <property type="project" value="UniProtKB-UniRule"/>
</dbReference>
<evidence type="ECO:0000256" key="4">
    <source>
        <dbReference type="ARBA" id="ARBA00022643"/>
    </source>
</evidence>
<dbReference type="Gene3D" id="1.20.120.1460">
    <property type="match status" value="1"/>
</dbReference>
<dbReference type="InterPro" id="IPR035587">
    <property type="entry name" value="DUS-like_FMN-bd"/>
</dbReference>
<dbReference type="CDD" id="cd02801">
    <property type="entry name" value="DUS_like_FMN"/>
    <property type="match status" value="1"/>
</dbReference>
<evidence type="ECO:0000256" key="8">
    <source>
        <dbReference type="ARBA" id="ARBA00023002"/>
    </source>
</evidence>
<feature type="active site" description="Proton donor" evidence="10 12">
    <location>
        <position position="120"/>
    </location>
</feature>
<keyword evidence="16" id="KW-1185">Reference proteome</keyword>
<dbReference type="InterPro" id="IPR013785">
    <property type="entry name" value="Aldolase_TIM"/>
</dbReference>
<feature type="domain" description="DUS-like FMN-binding" evidence="14">
    <location>
        <begin position="36"/>
        <end position="345"/>
    </location>
</feature>
<comment type="catalytic activity">
    <reaction evidence="10">
        <text>5,6-dihydrouridine(20) in tRNA + NADP(+) = uridine(20) in tRNA + NADPH + H(+)</text>
        <dbReference type="Rhea" id="RHEA:53336"/>
        <dbReference type="Rhea" id="RHEA-COMP:13533"/>
        <dbReference type="Rhea" id="RHEA-COMP:13534"/>
        <dbReference type="ChEBI" id="CHEBI:15378"/>
        <dbReference type="ChEBI" id="CHEBI:57783"/>
        <dbReference type="ChEBI" id="CHEBI:58349"/>
        <dbReference type="ChEBI" id="CHEBI:65315"/>
        <dbReference type="ChEBI" id="CHEBI:74443"/>
        <dbReference type="EC" id="1.3.1.91"/>
    </reaction>
</comment>
<evidence type="ECO:0000256" key="3">
    <source>
        <dbReference type="ARBA" id="ARBA00022630"/>
    </source>
</evidence>
<feature type="site" description="Interacts with tRNA" evidence="10">
    <location>
        <position position="117"/>
    </location>
</feature>
<dbReference type="EC" id="1.3.1.91" evidence="10"/>
<dbReference type="PROSITE" id="PS01136">
    <property type="entry name" value="UPF0034"/>
    <property type="match status" value="1"/>
</dbReference>
<accession>A0A0H3DQL6</accession>
<feature type="binding site" evidence="10">
    <location>
        <begin position="38"/>
        <end position="40"/>
    </location>
    <ligand>
        <name>FMN</name>
        <dbReference type="ChEBI" id="CHEBI:58210"/>
    </ligand>
</feature>
<reference evidence="16" key="1">
    <citation type="submission" date="2010-08" db="EMBL/GenBank/DDBJ databases">
        <title>Genome comparisons of Edwardsiella bacteria analysed using deep sequencing technology.</title>
        <authorList>
            <person name="van Soest J.J."/>
            <person name="Henkel C.V."/>
            <person name="Jansen H.J."/>
            <person name="van den Hondel C.A.M.J.J."/>
            <person name="Bloemberg G.V."/>
            <person name="Meijer A.H."/>
            <person name="Spaink H.P."/>
        </authorList>
    </citation>
    <scope>NUCLEOTIDE SEQUENCE [LARGE SCALE GENOMIC DNA]</scope>
    <source>
        <strain evidence="16">FL6-60</strain>
    </source>
</reference>
<dbReference type="PANTHER" id="PTHR42907:SF1">
    <property type="entry name" value="FMN-LINKED OXIDOREDUCTASES SUPERFAMILY PROTEIN"/>
    <property type="match status" value="1"/>
</dbReference>
<dbReference type="Gene3D" id="3.20.20.70">
    <property type="entry name" value="Aldolase class I"/>
    <property type="match status" value="1"/>
</dbReference>
<feature type="binding site" evidence="10 13">
    <location>
        <position position="90"/>
    </location>
    <ligand>
        <name>FMN</name>
        <dbReference type="ChEBI" id="CHEBI:58210"/>
    </ligand>
</feature>
<keyword evidence="6 10" id="KW-0521">NADP</keyword>
<keyword evidence="3 10" id="KW-0285">Flavoprotein</keyword>
<dbReference type="InterPro" id="IPR004653">
    <property type="entry name" value="DusA"/>
</dbReference>
<dbReference type="GO" id="GO:0010181">
    <property type="term" value="F:FMN binding"/>
    <property type="evidence" value="ECO:0007669"/>
    <property type="project" value="UniProtKB-UniRule"/>
</dbReference>
<comment type="catalytic activity">
    <reaction evidence="10">
        <text>5,6-dihydrouridine(20) in tRNA + NAD(+) = uridine(20) in tRNA + NADH + H(+)</text>
        <dbReference type="Rhea" id="RHEA:53340"/>
        <dbReference type="Rhea" id="RHEA-COMP:13533"/>
        <dbReference type="Rhea" id="RHEA-COMP:13534"/>
        <dbReference type="ChEBI" id="CHEBI:15378"/>
        <dbReference type="ChEBI" id="CHEBI:57540"/>
        <dbReference type="ChEBI" id="CHEBI:57945"/>
        <dbReference type="ChEBI" id="CHEBI:65315"/>
        <dbReference type="ChEBI" id="CHEBI:74443"/>
        <dbReference type="EC" id="1.3.1.91"/>
    </reaction>
</comment>
<dbReference type="PATRIC" id="fig|718251.5.peg.206"/>
<keyword evidence="7 10" id="KW-0694">RNA-binding</keyword>
<dbReference type="FunFam" id="1.20.120.1460:FF:000001">
    <property type="entry name" value="tRNA-dihydrouridine(20/20a) synthase"/>
    <property type="match status" value="1"/>
</dbReference>
<dbReference type="GO" id="GO:0102266">
    <property type="term" value="F:tRNA-dihydrouridine20a synthase activity"/>
    <property type="evidence" value="ECO:0007669"/>
    <property type="project" value="RHEA"/>
</dbReference>
<sequence length="352" mass="39076">MGYGEQAMTQAAHIEQATGARGRDQAGVFPSQRFSIAPMLDWTDRHCRYFHRLLSRQTLLYTEMVTTGAIIHGKGDYLAYSEEEHPLALQLGGSNPADLARCAHLAEARGYDEINLNVGCPSDRVQNGRFGACLMGEAQLVADCVKAMRDVVSIPVTVKTRIGIDAQDSYPFLCDFIGTVAGQGECDTFIVHARKAWLSGLSPKENREVPPLDYPRVYRLKQDFPQFTIALNGGVKRLDEALTHLQHVDGVMMGREAYHNPGILAQVDRQLFDADAAVPDSVAVVRALYPYIERELAQGTYLGHITRHILGLFQGIPGARQWRRHLSENAHRPGAGIDVVEQALRFVDRRAE</sequence>
<comment type="catalytic activity">
    <reaction evidence="10">
        <text>5,6-dihydrouridine(20a) in tRNA + NADP(+) = uridine(20a) in tRNA + NADPH + H(+)</text>
        <dbReference type="Rhea" id="RHEA:53344"/>
        <dbReference type="Rhea" id="RHEA-COMP:13535"/>
        <dbReference type="Rhea" id="RHEA-COMP:13536"/>
        <dbReference type="ChEBI" id="CHEBI:15378"/>
        <dbReference type="ChEBI" id="CHEBI:57783"/>
        <dbReference type="ChEBI" id="CHEBI:58349"/>
        <dbReference type="ChEBI" id="CHEBI:65315"/>
        <dbReference type="ChEBI" id="CHEBI:74443"/>
    </reaction>
</comment>
<comment type="catalytic activity">
    <reaction evidence="10">
        <text>5,6-dihydrouridine(20a) in tRNA + NAD(+) = uridine(20a) in tRNA + NADH + H(+)</text>
        <dbReference type="Rhea" id="RHEA:53348"/>
        <dbReference type="Rhea" id="RHEA-COMP:13535"/>
        <dbReference type="Rhea" id="RHEA-COMP:13536"/>
        <dbReference type="ChEBI" id="CHEBI:15378"/>
        <dbReference type="ChEBI" id="CHEBI:57540"/>
        <dbReference type="ChEBI" id="CHEBI:57945"/>
        <dbReference type="ChEBI" id="CHEBI:65315"/>
        <dbReference type="ChEBI" id="CHEBI:74443"/>
    </reaction>
</comment>
<protein>
    <recommendedName>
        <fullName evidence="10">tRNA-dihydrouridine(20/20a) synthase</fullName>
        <ecNumber evidence="10">1.3.1.91</ecNumber>
    </recommendedName>
    <alternativeName>
        <fullName evidence="10">U20-specific dihydrouridine synthase</fullName>
        <shortName evidence="10">U20-specific Dus</shortName>
    </alternativeName>
    <alternativeName>
        <fullName evidence="10">tRNA-dihydrouridine synthase A</fullName>
    </alternativeName>
</protein>
<evidence type="ECO:0000313" key="16">
    <source>
        <dbReference type="Proteomes" id="UP000002230"/>
    </source>
</evidence>
<dbReference type="PANTHER" id="PTHR42907">
    <property type="entry name" value="FMN-LINKED OXIDOREDUCTASES SUPERFAMILY PROTEIN"/>
    <property type="match status" value="1"/>
</dbReference>
<feature type="binding site" evidence="10 13">
    <location>
        <begin position="254"/>
        <end position="255"/>
    </location>
    <ligand>
        <name>FMN</name>
        <dbReference type="ChEBI" id="CHEBI:58210"/>
    </ligand>
</feature>
<dbReference type="Proteomes" id="UP000002230">
    <property type="component" value="Chromosome"/>
</dbReference>
<feature type="site" description="Interacts with tRNA; defines subfamily-specific binding signature" evidence="10">
    <location>
        <position position="204"/>
    </location>
</feature>
<dbReference type="GO" id="GO:0050660">
    <property type="term" value="F:flavin adenine dinucleotide binding"/>
    <property type="evidence" value="ECO:0007669"/>
    <property type="project" value="InterPro"/>
</dbReference>
<dbReference type="NCBIfam" id="TIGR00742">
    <property type="entry name" value="yjbN"/>
    <property type="match status" value="1"/>
</dbReference>
<dbReference type="NCBIfam" id="NF008774">
    <property type="entry name" value="PRK11815.1"/>
    <property type="match status" value="1"/>
</dbReference>
<gene>
    <name evidence="10" type="primary">dusA</name>
    <name evidence="15" type="ordered locus">ETAF_0204</name>
</gene>
<feature type="binding site" evidence="10 13">
    <location>
        <position position="192"/>
    </location>
    <ligand>
        <name>FMN</name>
        <dbReference type="ChEBI" id="CHEBI:58210"/>
    </ligand>
</feature>
<keyword evidence="5 10" id="KW-0819">tRNA processing</keyword>
<evidence type="ECO:0000259" key="14">
    <source>
        <dbReference type="Pfam" id="PF01207"/>
    </source>
</evidence>
<evidence type="ECO:0000313" key="15">
    <source>
        <dbReference type="EMBL" id="ADM40327.1"/>
    </source>
</evidence>
<dbReference type="Pfam" id="PF01207">
    <property type="entry name" value="Dus"/>
    <property type="match status" value="1"/>
</dbReference>
<feature type="binding site" evidence="10 13">
    <location>
        <position position="159"/>
    </location>
    <ligand>
        <name>FMN</name>
        <dbReference type="ChEBI" id="CHEBI:58210"/>
    </ligand>
</feature>
<evidence type="ECO:0000256" key="12">
    <source>
        <dbReference type="PIRSR" id="PIRSR006621-1"/>
    </source>
</evidence>
<keyword evidence="13" id="KW-0547">Nucleotide-binding</keyword>
<proteinExistence type="inferred from homology"/>
<dbReference type="InterPro" id="IPR001269">
    <property type="entry name" value="DUS_fam"/>
</dbReference>
<dbReference type="AlphaFoldDB" id="A0A0H3DQL6"/>
<dbReference type="PIRSF" id="PIRSF006621">
    <property type="entry name" value="Dus"/>
    <property type="match status" value="1"/>
</dbReference>
<dbReference type="HAMAP" id="MF_02041">
    <property type="entry name" value="DusA_subfam"/>
    <property type="match status" value="1"/>
</dbReference>
<name>A0A0H3DQL6_EDWTF</name>
<dbReference type="InterPro" id="IPR018517">
    <property type="entry name" value="tRNA_hU_synthase_CS"/>
</dbReference>
<comment type="similarity">
    <text evidence="10">Belongs to the Dus family. DusA subfamily.</text>
</comment>
<evidence type="ECO:0000256" key="7">
    <source>
        <dbReference type="ARBA" id="ARBA00022884"/>
    </source>
</evidence>
<comment type="similarity">
    <text evidence="11">Belongs to the dus family.</text>
</comment>
<reference evidence="15 16" key="2">
    <citation type="journal article" date="2011" name="BMC Immunol.">
        <title>Comparison of static immersion and intravenous injection systems for exposure of zebrafish embryos to the natural pathogen Edwardsiella tarda.</title>
        <authorList>
            <person name="van Soest J.J."/>
            <person name="Stockhammer O.W."/>
            <person name="Ordas A."/>
            <person name="Bloemberg G.V."/>
            <person name="Spaink H.P."/>
            <person name="Meijer A.H."/>
        </authorList>
    </citation>
    <scope>NUCLEOTIDE SEQUENCE [LARGE SCALE GENOMIC DNA]</scope>
    <source>
        <strain evidence="15 16">FL6-60</strain>
    </source>
</reference>
<comment type="cofactor">
    <cofactor evidence="1 10 11 13">
        <name>FMN</name>
        <dbReference type="ChEBI" id="CHEBI:58210"/>
    </cofactor>
</comment>
<keyword evidence="8 10" id="KW-0560">Oxidoreductase</keyword>
<dbReference type="EMBL" id="CP002154">
    <property type="protein sequence ID" value="ADM40327.1"/>
    <property type="molecule type" value="Genomic_DNA"/>
</dbReference>
<feature type="site" description="Interacts with tRNA; defines subfamily-specific binding signature" evidence="10">
    <location>
        <position position="320"/>
    </location>
</feature>
<evidence type="ECO:0000256" key="10">
    <source>
        <dbReference type="HAMAP-Rule" id="MF_02041"/>
    </source>
</evidence>
<evidence type="ECO:0000256" key="11">
    <source>
        <dbReference type="PIRNR" id="PIRNR006621"/>
    </source>
</evidence>
<dbReference type="HOGENOM" id="CLU_013299_2_1_6"/>
<evidence type="ECO:0000256" key="5">
    <source>
        <dbReference type="ARBA" id="ARBA00022694"/>
    </source>
</evidence>
<organism evidence="15 16">
    <name type="scientific">Edwardsiella tarda (strain FL6-60)</name>
    <dbReference type="NCBI Taxonomy" id="718251"/>
    <lineage>
        <taxon>Bacteria</taxon>
        <taxon>Pseudomonadati</taxon>
        <taxon>Pseudomonadota</taxon>
        <taxon>Gammaproteobacteria</taxon>
        <taxon>Enterobacterales</taxon>
        <taxon>Hafniaceae</taxon>
        <taxon>Edwardsiella</taxon>
    </lineage>
</organism>
<feature type="binding site" evidence="10 13">
    <location>
        <begin position="232"/>
        <end position="234"/>
    </location>
    <ligand>
        <name>FMN</name>
        <dbReference type="ChEBI" id="CHEBI:58210"/>
    </ligand>
</feature>
<dbReference type="GO" id="GO:0102264">
    <property type="term" value="F:tRNA-dihydrouridine20 synthase activity"/>
    <property type="evidence" value="ECO:0007669"/>
    <property type="project" value="UniProtKB-EC"/>
</dbReference>
<dbReference type="FunFam" id="3.20.20.70:FF:000083">
    <property type="entry name" value="tRNA-dihydrouridine(20/20a) synthase"/>
    <property type="match status" value="1"/>
</dbReference>
<keyword evidence="4 10" id="KW-0288">FMN</keyword>
<dbReference type="KEGG" id="etd:ETAF_0204"/>
<dbReference type="SUPFAM" id="SSF51395">
    <property type="entry name" value="FMN-linked oxidoreductases"/>
    <property type="match status" value="1"/>
</dbReference>
<evidence type="ECO:0000256" key="9">
    <source>
        <dbReference type="ARBA" id="ARBA00058013"/>
    </source>
</evidence>
<comment type="function">
    <text evidence="9 10">Catalyzes the synthesis of 5,6-dihydrouridine (D), a modified base found in the D-loop of most tRNAs, via the reduction of the C5-C6 double bond in target uridines. Specifically modifies U20 and U20a in tRNAs.</text>
</comment>